<evidence type="ECO:0000259" key="4">
    <source>
        <dbReference type="Pfam" id="PF14504"/>
    </source>
</evidence>
<keyword evidence="2" id="KW-0472">Membrane</keyword>
<evidence type="ECO:0000256" key="2">
    <source>
        <dbReference type="SAM" id="Phobius"/>
    </source>
</evidence>
<evidence type="ECO:0000313" key="6">
    <source>
        <dbReference type="Proteomes" id="UP000272481"/>
    </source>
</evidence>
<reference evidence="5 6" key="1">
    <citation type="submission" date="2018-12" db="EMBL/GenBank/DDBJ databases">
        <title>Comparitive functional genomics of dry heat resistant strains isolated from the viking spacecraft.</title>
        <authorList>
            <person name="Seuylemezian A."/>
            <person name="Vaishampayan P."/>
        </authorList>
    </citation>
    <scope>NUCLEOTIDE SEQUENCE [LARGE SCALE GENOMIC DNA]</scope>
    <source>
        <strain evidence="5 6">M6-11</strain>
    </source>
</reference>
<feature type="region of interest" description="Disordered" evidence="1">
    <location>
        <begin position="88"/>
        <end position="112"/>
    </location>
</feature>
<sequence>MPVFSKYIFSTPPLVRSVCISYPIYDRTTGKQLQWQDCVQSRRPVIMVPINRDRGVFRLKFALRLIAVLAAITVVILFTTQNTKENDPLISPVPNTALPGEGAPPAGQETVSRPETGLSVLVGETTEKLTADFGRPDRIEPSMYGYEWWVYSSPAETYMMAGVQNGTVNQVYAAGADLDVSPFSIGGAMEEIYRSTIIEPEVSVEIGTNRYLFSMNGDDLEERLLVAYEGVYAQVYADREEGEVMAVRFLSPRVLVLHQPYEMTYEGHLIATEPLSSAVQIAADRAAEQQVMELTNVFRRRHELQPLQADGSAAVIARERAADAARGSRSEESAGPLSEPLKLAGIDYSEAGENIAADYVDAAATVHGWVNSAEHRELIFNRKYNRQAAGVSNKVYSHLFLNRKEPAGSSD</sequence>
<dbReference type="InterPro" id="IPR029410">
    <property type="entry name" value="CAP_assoc"/>
</dbReference>
<dbReference type="SUPFAM" id="SSF55797">
    <property type="entry name" value="PR-1-like"/>
    <property type="match status" value="1"/>
</dbReference>
<dbReference type="CDD" id="cd05379">
    <property type="entry name" value="CAP_bacterial"/>
    <property type="match status" value="1"/>
</dbReference>
<feature type="domain" description="SCP" evidence="3">
    <location>
        <begin position="293"/>
        <end position="392"/>
    </location>
</feature>
<dbReference type="Gene3D" id="3.40.33.10">
    <property type="entry name" value="CAP"/>
    <property type="match status" value="1"/>
</dbReference>
<keyword evidence="2" id="KW-0812">Transmembrane</keyword>
<dbReference type="PANTHER" id="PTHR31157">
    <property type="entry name" value="SCP DOMAIN-CONTAINING PROTEIN"/>
    <property type="match status" value="1"/>
</dbReference>
<evidence type="ECO:0000313" key="5">
    <source>
        <dbReference type="EMBL" id="RSK36927.1"/>
    </source>
</evidence>
<comment type="caution">
    <text evidence="5">The sequence shown here is derived from an EMBL/GenBank/DDBJ whole genome shotgun (WGS) entry which is preliminary data.</text>
</comment>
<gene>
    <name evidence="5" type="ORF">EJA12_00945</name>
</gene>
<name>A0ABX9ZGG5_9BACL</name>
<proteinExistence type="predicted"/>
<accession>A0ABX9ZGG5</accession>
<dbReference type="Pfam" id="PF14504">
    <property type="entry name" value="CAP_assoc_N"/>
    <property type="match status" value="1"/>
</dbReference>
<feature type="transmembrane region" description="Helical" evidence="2">
    <location>
        <begin position="61"/>
        <end position="79"/>
    </location>
</feature>
<keyword evidence="6" id="KW-1185">Reference proteome</keyword>
<dbReference type="PANTHER" id="PTHR31157:SF26">
    <property type="entry name" value="SCP-LIKE EXTRACELLULAR PROTEIN"/>
    <property type="match status" value="1"/>
</dbReference>
<evidence type="ECO:0000256" key="1">
    <source>
        <dbReference type="SAM" id="MobiDB-lite"/>
    </source>
</evidence>
<dbReference type="InterPro" id="IPR035940">
    <property type="entry name" value="CAP_sf"/>
</dbReference>
<feature type="domain" description="CAP-associated" evidence="4">
    <location>
        <begin position="123"/>
        <end position="261"/>
    </location>
</feature>
<organism evidence="5 6">
    <name type="scientific">Bhargavaea beijingensis</name>
    <dbReference type="NCBI Taxonomy" id="426756"/>
    <lineage>
        <taxon>Bacteria</taxon>
        <taxon>Bacillati</taxon>
        <taxon>Bacillota</taxon>
        <taxon>Bacilli</taxon>
        <taxon>Bacillales</taxon>
        <taxon>Caryophanaceae</taxon>
        <taxon>Bhargavaea</taxon>
    </lineage>
</organism>
<protein>
    <recommendedName>
        <fullName evidence="7">Cysteine-rich secretory protein family protein</fullName>
    </recommendedName>
</protein>
<keyword evidence="2" id="KW-1133">Transmembrane helix</keyword>
<evidence type="ECO:0000259" key="3">
    <source>
        <dbReference type="Pfam" id="PF00188"/>
    </source>
</evidence>
<dbReference type="EMBL" id="RWGW01000002">
    <property type="protein sequence ID" value="RSK36927.1"/>
    <property type="molecule type" value="Genomic_DNA"/>
</dbReference>
<dbReference type="InterPro" id="IPR014044">
    <property type="entry name" value="CAP_dom"/>
</dbReference>
<dbReference type="Pfam" id="PF00188">
    <property type="entry name" value="CAP"/>
    <property type="match status" value="1"/>
</dbReference>
<evidence type="ECO:0008006" key="7">
    <source>
        <dbReference type="Google" id="ProtNLM"/>
    </source>
</evidence>
<dbReference type="Proteomes" id="UP000272481">
    <property type="component" value="Unassembled WGS sequence"/>
</dbReference>